<dbReference type="AlphaFoldDB" id="A0A4U5M9L4"/>
<sequence>MLQNGAEMDCRSFVAALKACGEQVLRVLGGKSVHCGIRKMGFVSLCCFKMGWLVFMTCVVVWVLLDTCLMEFLLEMDFLSMTDGYSKFNCWDDTWKLFDSMSVEGNIEPEEGIHFMYANVYGLSASSLGAGHLLLKNITLGEAICSVCDLEAPPQVTSLEELYVVVRFILERKLQPKCCEAIMLHCSKKPIRFIATCFLRMMLNDHNECLRSSISKFQLSLSETSPYKLPIQV</sequence>
<feature type="transmembrane region" description="Helical" evidence="1">
    <location>
        <begin position="41"/>
        <end position="65"/>
    </location>
</feature>
<name>A0A4U5M9L4_POPAL</name>
<gene>
    <name evidence="2" type="ORF">D5086_0000318470</name>
</gene>
<comment type="caution">
    <text evidence="2">The sequence shown here is derived from an EMBL/GenBank/DDBJ whole genome shotgun (WGS) entry which is preliminary data.</text>
</comment>
<organism evidence="2">
    <name type="scientific">Populus alba</name>
    <name type="common">White poplar</name>
    <dbReference type="NCBI Taxonomy" id="43335"/>
    <lineage>
        <taxon>Eukaryota</taxon>
        <taxon>Viridiplantae</taxon>
        <taxon>Streptophyta</taxon>
        <taxon>Embryophyta</taxon>
        <taxon>Tracheophyta</taxon>
        <taxon>Spermatophyta</taxon>
        <taxon>Magnoliopsida</taxon>
        <taxon>eudicotyledons</taxon>
        <taxon>Gunneridae</taxon>
        <taxon>Pentapetalae</taxon>
        <taxon>rosids</taxon>
        <taxon>fabids</taxon>
        <taxon>Malpighiales</taxon>
        <taxon>Salicaceae</taxon>
        <taxon>Saliceae</taxon>
        <taxon>Populus</taxon>
    </lineage>
</organism>
<keyword evidence="1" id="KW-1133">Transmembrane helix</keyword>
<keyword evidence="1" id="KW-0812">Transmembrane</keyword>
<proteinExistence type="predicted"/>
<evidence type="ECO:0008006" key="3">
    <source>
        <dbReference type="Google" id="ProtNLM"/>
    </source>
</evidence>
<dbReference type="EMBL" id="RCHU01001249">
    <property type="protein sequence ID" value="TKR65716.1"/>
    <property type="molecule type" value="Genomic_DNA"/>
</dbReference>
<protein>
    <recommendedName>
        <fullName evidence="3">Pentatricopeptide repeat-containing protein</fullName>
    </recommendedName>
</protein>
<accession>A0A4U5M9L4</accession>
<keyword evidence="1" id="KW-0472">Membrane</keyword>
<reference evidence="2" key="1">
    <citation type="submission" date="2018-10" db="EMBL/GenBank/DDBJ databases">
        <title>Population genomic analysis revealed the cold adaptation of white poplar.</title>
        <authorList>
            <person name="Liu Y.-J."/>
        </authorList>
    </citation>
    <scope>NUCLEOTIDE SEQUENCE [LARGE SCALE GENOMIC DNA]</scope>
    <source>
        <strain evidence="2">PAL-ZL1</strain>
    </source>
</reference>
<evidence type="ECO:0000256" key="1">
    <source>
        <dbReference type="SAM" id="Phobius"/>
    </source>
</evidence>
<evidence type="ECO:0000313" key="2">
    <source>
        <dbReference type="EMBL" id="TKR65716.1"/>
    </source>
</evidence>